<name>A0A1A8HP96_NOTKU</name>
<reference evidence="1" key="2">
    <citation type="submission" date="2016-06" db="EMBL/GenBank/DDBJ databases">
        <title>The genome of a short-lived fish provides insights into sex chromosome evolution and the genetic control of aging.</title>
        <authorList>
            <person name="Reichwald K."/>
            <person name="Felder M."/>
            <person name="Petzold A."/>
            <person name="Koch P."/>
            <person name="Groth M."/>
            <person name="Platzer M."/>
        </authorList>
    </citation>
    <scope>NUCLEOTIDE SEQUENCE</scope>
    <source>
        <tissue evidence="1">Brain</tissue>
    </source>
</reference>
<reference evidence="1" key="1">
    <citation type="submission" date="2016-05" db="EMBL/GenBank/DDBJ databases">
        <authorList>
            <person name="Lavstsen T."/>
            <person name="Jespersen J.S."/>
        </authorList>
    </citation>
    <scope>NUCLEOTIDE SEQUENCE</scope>
    <source>
        <tissue evidence="1">Brain</tissue>
    </source>
</reference>
<feature type="non-terminal residue" evidence="1">
    <location>
        <position position="60"/>
    </location>
</feature>
<feature type="non-terminal residue" evidence="1">
    <location>
        <position position="1"/>
    </location>
</feature>
<accession>A0A1A8HP96</accession>
<evidence type="ECO:0000313" key="1">
    <source>
        <dbReference type="EMBL" id="SBQ87029.1"/>
    </source>
</evidence>
<sequence length="60" mass="6915">ASQTPTSPKTLEPGVLCHGRIHFFIISPRDITFWCRLDFTHRLLRPAARCHLEASPWRAC</sequence>
<gene>
    <name evidence="1" type="primary">DLC</name>
</gene>
<proteinExistence type="predicted"/>
<organism evidence="1">
    <name type="scientific">Nothobranchius kuhntae</name>
    <name type="common">Beira killifish</name>
    <dbReference type="NCBI Taxonomy" id="321403"/>
    <lineage>
        <taxon>Eukaryota</taxon>
        <taxon>Metazoa</taxon>
        <taxon>Chordata</taxon>
        <taxon>Craniata</taxon>
        <taxon>Vertebrata</taxon>
        <taxon>Euteleostomi</taxon>
        <taxon>Actinopterygii</taxon>
        <taxon>Neopterygii</taxon>
        <taxon>Teleostei</taxon>
        <taxon>Neoteleostei</taxon>
        <taxon>Acanthomorphata</taxon>
        <taxon>Ovalentaria</taxon>
        <taxon>Atherinomorphae</taxon>
        <taxon>Cyprinodontiformes</taxon>
        <taxon>Nothobranchiidae</taxon>
        <taxon>Nothobranchius</taxon>
    </lineage>
</organism>
<protein>
    <submittedName>
        <fullName evidence="1">DeltaC</fullName>
    </submittedName>
</protein>
<dbReference type="EMBL" id="HAED01001184">
    <property type="protein sequence ID" value="SBQ87029.1"/>
    <property type="molecule type" value="Transcribed_RNA"/>
</dbReference>
<dbReference type="AlphaFoldDB" id="A0A1A8HP96"/>